<keyword evidence="3" id="KW-1185">Reference proteome</keyword>
<name>A0A6G1DUE1_9ORYZ</name>
<gene>
    <name evidence="2" type="ORF">E2562_000740</name>
</gene>
<sequence length="132" mass="13989">MRQKEEAERRGGEGDRAAATQAEQEIGSRRGGGEDGKKEAAVGIRLARHRRRAYLDGATARVEAPPPAAQHVCKSGEEGRLEMEDGRRRWTAAGHQQAAARLLDLGLAGLGIYEVVCSRGGVDGGGGKEEAT</sequence>
<dbReference type="Proteomes" id="UP000479710">
    <property type="component" value="Unassembled WGS sequence"/>
</dbReference>
<feature type="compositionally biased region" description="Basic and acidic residues" evidence="1">
    <location>
        <begin position="26"/>
        <end position="40"/>
    </location>
</feature>
<feature type="compositionally biased region" description="Basic and acidic residues" evidence="1">
    <location>
        <begin position="1"/>
        <end position="16"/>
    </location>
</feature>
<evidence type="ECO:0000256" key="1">
    <source>
        <dbReference type="SAM" id="MobiDB-lite"/>
    </source>
</evidence>
<feature type="region of interest" description="Disordered" evidence="1">
    <location>
        <begin position="58"/>
        <end position="80"/>
    </location>
</feature>
<dbReference type="EMBL" id="SPHZ02000005">
    <property type="protein sequence ID" value="KAF0916140.1"/>
    <property type="molecule type" value="Genomic_DNA"/>
</dbReference>
<comment type="caution">
    <text evidence="2">The sequence shown here is derived from an EMBL/GenBank/DDBJ whole genome shotgun (WGS) entry which is preliminary data.</text>
</comment>
<reference evidence="2 3" key="1">
    <citation type="submission" date="2019-11" db="EMBL/GenBank/DDBJ databases">
        <title>Whole genome sequence of Oryza granulata.</title>
        <authorList>
            <person name="Li W."/>
        </authorList>
    </citation>
    <scope>NUCLEOTIDE SEQUENCE [LARGE SCALE GENOMIC DNA]</scope>
    <source>
        <strain evidence="3">cv. Menghai</strain>
        <tissue evidence="2">Leaf</tissue>
    </source>
</reference>
<feature type="region of interest" description="Disordered" evidence="1">
    <location>
        <begin position="1"/>
        <end position="40"/>
    </location>
</feature>
<accession>A0A6G1DUE1</accession>
<organism evidence="2 3">
    <name type="scientific">Oryza meyeriana var. granulata</name>
    <dbReference type="NCBI Taxonomy" id="110450"/>
    <lineage>
        <taxon>Eukaryota</taxon>
        <taxon>Viridiplantae</taxon>
        <taxon>Streptophyta</taxon>
        <taxon>Embryophyta</taxon>
        <taxon>Tracheophyta</taxon>
        <taxon>Spermatophyta</taxon>
        <taxon>Magnoliopsida</taxon>
        <taxon>Liliopsida</taxon>
        <taxon>Poales</taxon>
        <taxon>Poaceae</taxon>
        <taxon>BOP clade</taxon>
        <taxon>Oryzoideae</taxon>
        <taxon>Oryzeae</taxon>
        <taxon>Oryzinae</taxon>
        <taxon>Oryza</taxon>
        <taxon>Oryza meyeriana</taxon>
    </lineage>
</organism>
<dbReference type="AlphaFoldDB" id="A0A6G1DUE1"/>
<evidence type="ECO:0000313" key="3">
    <source>
        <dbReference type="Proteomes" id="UP000479710"/>
    </source>
</evidence>
<proteinExistence type="predicted"/>
<protein>
    <submittedName>
        <fullName evidence="2">Uncharacterized protein</fullName>
    </submittedName>
</protein>
<evidence type="ECO:0000313" key="2">
    <source>
        <dbReference type="EMBL" id="KAF0916140.1"/>
    </source>
</evidence>